<protein>
    <submittedName>
        <fullName evidence="3">Integrase</fullName>
    </submittedName>
</protein>
<dbReference type="RefSeq" id="WP_229790027.1">
    <property type="nucleotide sequence ID" value="NZ_JACHFL010000006.1"/>
</dbReference>
<dbReference type="PROSITE" id="PS51898">
    <property type="entry name" value="TYR_RECOMBINASE"/>
    <property type="match status" value="1"/>
</dbReference>
<dbReference type="InterPro" id="IPR002104">
    <property type="entry name" value="Integrase_catalytic"/>
</dbReference>
<comment type="caution">
    <text evidence="3">The sequence shown here is derived from an EMBL/GenBank/DDBJ whole genome shotgun (WGS) entry which is preliminary data.</text>
</comment>
<accession>A0A7W8JUR5</accession>
<evidence type="ECO:0000256" key="1">
    <source>
        <dbReference type="ARBA" id="ARBA00023172"/>
    </source>
</evidence>
<dbReference type="AlphaFoldDB" id="A0A7W8JUR5"/>
<dbReference type="InterPro" id="IPR013762">
    <property type="entry name" value="Integrase-like_cat_sf"/>
</dbReference>
<name>A0A7W8JUR5_9DEIO</name>
<dbReference type="GO" id="GO:0015074">
    <property type="term" value="P:DNA integration"/>
    <property type="evidence" value="ECO:0007669"/>
    <property type="project" value="InterPro"/>
</dbReference>
<keyword evidence="1" id="KW-0233">DNA recombination</keyword>
<dbReference type="Proteomes" id="UP000552709">
    <property type="component" value="Unassembled WGS sequence"/>
</dbReference>
<reference evidence="3 4" key="1">
    <citation type="submission" date="2020-08" db="EMBL/GenBank/DDBJ databases">
        <title>Genomic Encyclopedia of Type Strains, Phase IV (KMG-IV): sequencing the most valuable type-strain genomes for metagenomic binning, comparative biology and taxonomic classification.</title>
        <authorList>
            <person name="Goeker M."/>
        </authorList>
    </citation>
    <scope>NUCLEOTIDE SEQUENCE [LARGE SCALE GENOMIC DNA]</scope>
    <source>
        <strain evidence="3 4">DSM 27939</strain>
    </source>
</reference>
<dbReference type="Pfam" id="PF00589">
    <property type="entry name" value="Phage_integrase"/>
    <property type="match status" value="1"/>
</dbReference>
<dbReference type="GO" id="GO:0003677">
    <property type="term" value="F:DNA binding"/>
    <property type="evidence" value="ECO:0007669"/>
    <property type="project" value="InterPro"/>
</dbReference>
<keyword evidence="4" id="KW-1185">Reference proteome</keyword>
<proteinExistence type="predicted"/>
<sequence length="73" mass="8003">MRGSTRTSLTKIAGRIAEAAGLGNVRFHDLQHTCASLMLSMGVPMEVVSEKLGHSRPSITGDISRHIYQEEHE</sequence>
<dbReference type="Gene3D" id="1.10.443.10">
    <property type="entry name" value="Intergrase catalytic core"/>
    <property type="match status" value="1"/>
</dbReference>
<gene>
    <name evidence="3" type="ORF">HNQ08_002666</name>
</gene>
<dbReference type="GO" id="GO:0006310">
    <property type="term" value="P:DNA recombination"/>
    <property type="evidence" value="ECO:0007669"/>
    <property type="project" value="UniProtKB-KW"/>
</dbReference>
<evidence type="ECO:0000313" key="4">
    <source>
        <dbReference type="Proteomes" id="UP000552709"/>
    </source>
</evidence>
<dbReference type="EMBL" id="JACHFL010000006">
    <property type="protein sequence ID" value="MBB5363560.1"/>
    <property type="molecule type" value="Genomic_DNA"/>
</dbReference>
<evidence type="ECO:0000313" key="3">
    <source>
        <dbReference type="EMBL" id="MBB5363560.1"/>
    </source>
</evidence>
<evidence type="ECO:0000259" key="2">
    <source>
        <dbReference type="PROSITE" id="PS51898"/>
    </source>
</evidence>
<dbReference type="SUPFAM" id="SSF56349">
    <property type="entry name" value="DNA breaking-rejoining enzymes"/>
    <property type="match status" value="1"/>
</dbReference>
<organism evidence="3 4">
    <name type="scientific">Deinococcus humi</name>
    <dbReference type="NCBI Taxonomy" id="662880"/>
    <lineage>
        <taxon>Bacteria</taxon>
        <taxon>Thermotogati</taxon>
        <taxon>Deinococcota</taxon>
        <taxon>Deinococci</taxon>
        <taxon>Deinococcales</taxon>
        <taxon>Deinococcaceae</taxon>
        <taxon>Deinococcus</taxon>
    </lineage>
</organism>
<feature type="domain" description="Tyr recombinase" evidence="2">
    <location>
        <begin position="1"/>
        <end position="73"/>
    </location>
</feature>
<dbReference type="InterPro" id="IPR011010">
    <property type="entry name" value="DNA_brk_join_enz"/>
</dbReference>